<dbReference type="EMBL" id="DQVR01000062">
    <property type="protein sequence ID" value="HIQ23969.1"/>
    <property type="molecule type" value="Genomic_DNA"/>
</dbReference>
<organism evidence="1 2">
    <name type="scientific">Pyrodictium delaneyi</name>
    <dbReference type="NCBI Taxonomy" id="1273541"/>
    <lineage>
        <taxon>Archaea</taxon>
        <taxon>Thermoproteota</taxon>
        <taxon>Thermoprotei</taxon>
        <taxon>Desulfurococcales</taxon>
        <taxon>Pyrodictiaceae</taxon>
        <taxon>Pyrodictium</taxon>
    </lineage>
</organism>
<evidence type="ECO:0000313" key="2">
    <source>
        <dbReference type="Proteomes" id="UP000600071"/>
    </source>
</evidence>
<name>A0A832ZWE4_9CREN</name>
<gene>
    <name evidence="1" type="ORF">EYH50_02855</name>
</gene>
<reference evidence="1" key="1">
    <citation type="journal article" date="2020" name="ISME J.">
        <title>Gammaproteobacteria mediating utilization of methyl-, sulfur- and petroleum organic compounds in deep ocean hydrothermal plumes.</title>
        <authorList>
            <person name="Zhou Z."/>
            <person name="Liu Y."/>
            <person name="Pan J."/>
            <person name="Cron B.R."/>
            <person name="Toner B.M."/>
            <person name="Anantharaman K."/>
            <person name="Breier J.A."/>
            <person name="Dick G.J."/>
            <person name="Li M."/>
        </authorList>
    </citation>
    <scope>NUCLEOTIDE SEQUENCE</scope>
    <source>
        <strain evidence="1">SZUA-1523</strain>
    </source>
</reference>
<sequence>MVCWKLVRDGIGRELEGQKGVVVYRVSGSELEALLRAKIVEEAMELAESGSIEEAADLFEALREWLRLRGLGLGDLARTADEKRRRRGGFSGGYVAVWADREVC</sequence>
<dbReference type="SUPFAM" id="SSF101386">
    <property type="entry name" value="all-alpha NTP pyrophosphatases"/>
    <property type="match status" value="1"/>
</dbReference>
<dbReference type="Proteomes" id="UP000600071">
    <property type="component" value="Unassembled WGS sequence"/>
</dbReference>
<accession>A0A832ZWE4</accession>
<comment type="caution">
    <text evidence="1">The sequence shown here is derived from an EMBL/GenBank/DDBJ whole genome shotgun (WGS) entry which is preliminary data.</text>
</comment>
<evidence type="ECO:0000313" key="1">
    <source>
        <dbReference type="EMBL" id="HIQ23969.1"/>
    </source>
</evidence>
<dbReference type="AlphaFoldDB" id="A0A832ZWE4"/>
<protein>
    <submittedName>
        <fullName evidence="1">Uncharacterized protein</fullName>
    </submittedName>
</protein>
<proteinExistence type="predicted"/>